<dbReference type="GO" id="GO:0009982">
    <property type="term" value="F:pseudouridine synthase activity"/>
    <property type="evidence" value="ECO:0007669"/>
    <property type="project" value="InterPro"/>
</dbReference>
<dbReference type="Gene3D" id="3.30.2350.20">
    <property type="entry name" value="TruD, catalytic domain"/>
    <property type="match status" value="2"/>
</dbReference>
<name>A0A0S8GE85_UNCW3</name>
<evidence type="ECO:0000256" key="2">
    <source>
        <dbReference type="ARBA" id="ARBA00023235"/>
    </source>
</evidence>
<dbReference type="AlphaFoldDB" id="A0A0S8GE85"/>
<comment type="caution">
    <text evidence="4">The sequence shown here is derived from an EMBL/GenBank/DDBJ whole genome shotgun (WGS) entry which is preliminary data.</text>
</comment>
<dbReference type="InterPro" id="IPR011760">
    <property type="entry name" value="PsdUridine_synth_TruD_insert"/>
</dbReference>
<dbReference type="InterPro" id="IPR042214">
    <property type="entry name" value="TruD_catalytic"/>
</dbReference>
<gene>
    <name evidence="4" type="ORF">AMJ87_07475</name>
</gene>
<feature type="domain" description="TRUD" evidence="3">
    <location>
        <begin position="135"/>
        <end position="341"/>
    </location>
</feature>
<dbReference type="PROSITE" id="PS50984">
    <property type="entry name" value="TRUD"/>
    <property type="match status" value="1"/>
</dbReference>
<dbReference type="PANTHER" id="PTHR13326:SF21">
    <property type="entry name" value="PSEUDOURIDYLATE SYNTHASE PUS7L"/>
    <property type="match status" value="1"/>
</dbReference>
<dbReference type="GO" id="GO:0140098">
    <property type="term" value="F:catalytic activity, acting on RNA"/>
    <property type="evidence" value="ECO:0007669"/>
    <property type="project" value="UniProtKB-ARBA"/>
</dbReference>
<proteinExistence type="inferred from homology"/>
<dbReference type="PIRSF" id="PIRSF037016">
    <property type="entry name" value="Pseudouridin_synth_euk_prd"/>
    <property type="match status" value="1"/>
</dbReference>
<evidence type="ECO:0000313" key="4">
    <source>
        <dbReference type="EMBL" id="KPK71311.1"/>
    </source>
</evidence>
<dbReference type="Proteomes" id="UP000051096">
    <property type="component" value="Unassembled WGS sequence"/>
</dbReference>
<dbReference type="GO" id="GO:0006396">
    <property type="term" value="P:RNA processing"/>
    <property type="evidence" value="ECO:0007669"/>
    <property type="project" value="UniProtKB-ARBA"/>
</dbReference>
<dbReference type="GO" id="GO:0003723">
    <property type="term" value="F:RNA binding"/>
    <property type="evidence" value="ECO:0007669"/>
    <property type="project" value="InterPro"/>
</dbReference>
<dbReference type="PATRIC" id="fig|1703780.3.peg.222"/>
<evidence type="ECO:0000313" key="5">
    <source>
        <dbReference type="Proteomes" id="UP000051096"/>
    </source>
</evidence>
<dbReference type="PANTHER" id="PTHR13326">
    <property type="entry name" value="TRNA PSEUDOURIDINE SYNTHASE D"/>
    <property type="match status" value="1"/>
</dbReference>
<keyword evidence="2" id="KW-0413">Isomerase</keyword>
<dbReference type="Pfam" id="PF01142">
    <property type="entry name" value="TruD"/>
    <property type="match status" value="1"/>
</dbReference>
<protein>
    <recommendedName>
        <fullName evidence="3">TRUD domain-containing protein</fullName>
    </recommendedName>
</protein>
<evidence type="ECO:0000259" key="3">
    <source>
        <dbReference type="PROSITE" id="PS50984"/>
    </source>
</evidence>
<dbReference type="GO" id="GO:0001522">
    <property type="term" value="P:pseudouridine synthesis"/>
    <property type="evidence" value="ECO:0007669"/>
    <property type="project" value="InterPro"/>
</dbReference>
<dbReference type="InterPro" id="IPR020103">
    <property type="entry name" value="PsdUridine_synth_cat_dom_sf"/>
</dbReference>
<accession>A0A0S8GE85</accession>
<dbReference type="InterPro" id="IPR001656">
    <property type="entry name" value="PsdUridine_synth_TruD"/>
</dbReference>
<reference evidence="4 5" key="1">
    <citation type="journal article" date="2015" name="Microbiome">
        <title>Genomic resolution of linkages in carbon, nitrogen, and sulfur cycling among widespread estuary sediment bacteria.</title>
        <authorList>
            <person name="Baker B.J."/>
            <person name="Lazar C.S."/>
            <person name="Teske A.P."/>
            <person name="Dick G.J."/>
        </authorList>
    </citation>
    <scope>NUCLEOTIDE SEQUENCE [LARGE SCALE GENOMIC DNA]</scope>
    <source>
        <strain evidence="4">SM23_60</strain>
    </source>
</reference>
<sequence length="388" mass="44987">MKIKVKPDDFVVKELVDIPLTTDGPYTVLKLTKWAWNTLDVIDFLSRKLRVSPRLFSRAGLKDRYAHATQFLSFKGEFTQTIREKNFTVTPVGRSVQPVSFRSMKGNAFSVTLRQLSSPEINRIQKNYQSVRDYGFPNYFDEQRFGSAKHGHGFFAKRLMLGHYTGALQLVLATPFKEDSQQEKRFKQFCQEHWGQWPECLRRAPPPYKRIVRVLASNGRNLKGAIKAINREVLNLYILAYQSFIFNQTLKKYIAQCGIDTVTIPYIVGSFRFYQKLTTTAMRCQYAIPMISEKTSLRGEVGSIIQSILDEEGITIRDFSLRAMRFRGVRFKRFERNAIVFPQRFTCGAPITDELYPNKRKMQITFTLPPGSYATLLVKRLMVKRIVH</sequence>
<dbReference type="EMBL" id="LJUO01000066">
    <property type="protein sequence ID" value="KPK71311.1"/>
    <property type="molecule type" value="Genomic_DNA"/>
</dbReference>
<evidence type="ECO:0000256" key="1">
    <source>
        <dbReference type="ARBA" id="ARBA00007953"/>
    </source>
</evidence>
<comment type="similarity">
    <text evidence="1">Belongs to the pseudouridine synthase TruD family.</text>
</comment>
<dbReference type="SUPFAM" id="SSF55120">
    <property type="entry name" value="Pseudouridine synthase"/>
    <property type="match status" value="1"/>
</dbReference>
<organism evidence="4 5">
    <name type="scientific">candidate division WOR_3 bacterium SM23_60</name>
    <dbReference type="NCBI Taxonomy" id="1703780"/>
    <lineage>
        <taxon>Bacteria</taxon>
        <taxon>Bacteria division WOR-3</taxon>
    </lineage>
</organism>